<sequence>MKRREKVEDGDDHDWLVEAERVSPGLTAVTVAATKRIKAKNRKILSVGKRRL</sequence>
<dbReference type="EMBL" id="PSQE01000006">
    <property type="protein sequence ID" value="RHN51319.1"/>
    <property type="molecule type" value="Genomic_DNA"/>
</dbReference>
<accession>A0A396HDE5</accession>
<dbReference type="Proteomes" id="UP000265566">
    <property type="component" value="Chromosome 6"/>
</dbReference>
<gene>
    <name evidence="1" type="ORF">MtrunA17_Chr6g0467291</name>
</gene>
<protein>
    <submittedName>
        <fullName evidence="1">Uncharacterized protein</fullName>
    </submittedName>
</protein>
<name>A0A396HDE5_MEDTR</name>
<comment type="caution">
    <text evidence="1">The sequence shown here is derived from an EMBL/GenBank/DDBJ whole genome shotgun (WGS) entry which is preliminary data.</text>
</comment>
<organism evidence="1 2">
    <name type="scientific">Medicago truncatula</name>
    <name type="common">Barrel medic</name>
    <name type="synonym">Medicago tribuloides</name>
    <dbReference type="NCBI Taxonomy" id="3880"/>
    <lineage>
        <taxon>Eukaryota</taxon>
        <taxon>Viridiplantae</taxon>
        <taxon>Streptophyta</taxon>
        <taxon>Embryophyta</taxon>
        <taxon>Tracheophyta</taxon>
        <taxon>Spermatophyta</taxon>
        <taxon>Magnoliopsida</taxon>
        <taxon>eudicotyledons</taxon>
        <taxon>Gunneridae</taxon>
        <taxon>Pentapetalae</taxon>
        <taxon>rosids</taxon>
        <taxon>fabids</taxon>
        <taxon>Fabales</taxon>
        <taxon>Fabaceae</taxon>
        <taxon>Papilionoideae</taxon>
        <taxon>50 kb inversion clade</taxon>
        <taxon>NPAAA clade</taxon>
        <taxon>Hologalegina</taxon>
        <taxon>IRL clade</taxon>
        <taxon>Trifolieae</taxon>
        <taxon>Medicago</taxon>
    </lineage>
</organism>
<reference evidence="2" key="1">
    <citation type="journal article" date="2018" name="Nat. Plants">
        <title>Whole-genome landscape of Medicago truncatula symbiotic genes.</title>
        <authorList>
            <person name="Pecrix Y."/>
            <person name="Staton S.E."/>
            <person name="Sallet E."/>
            <person name="Lelandais-Briere C."/>
            <person name="Moreau S."/>
            <person name="Carrere S."/>
            <person name="Blein T."/>
            <person name="Jardinaud M.F."/>
            <person name="Latrasse D."/>
            <person name="Zouine M."/>
            <person name="Zahm M."/>
            <person name="Kreplak J."/>
            <person name="Mayjonade B."/>
            <person name="Satge C."/>
            <person name="Perez M."/>
            <person name="Cauet S."/>
            <person name="Marande W."/>
            <person name="Chantry-Darmon C."/>
            <person name="Lopez-Roques C."/>
            <person name="Bouchez O."/>
            <person name="Berard A."/>
            <person name="Debelle F."/>
            <person name="Munos S."/>
            <person name="Bendahmane A."/>
            <person name="Berges H."/>
            <person name="Niebel A."/>
            <person name="Buitink J."/>
            <person name="Frugier F."/>
            <person name="Benhamed M."/>
            <person name="Crespi M."/>
            <person name="Gouzy J."/>
            <person name="Gamas P."/>
        </authorList>
    </citation>
    <scope>NUCLEOTIDE SEQUENCE [LARGE SCALE GENOMIC DNA]</scope>
    <source>
        <strain evidence="2">cv. Jemalong A17</strain>
    </source>
</reference>
<dbReference type="AlphaFoldDB" id="A0A396HDE5"/>
<dbReference type="Gramene" id="rna35742">
    <property type="protein sequence ID" value="RHN51319.1"/>
    <property type="gene ID" value="gene35742"/>
</dbReference>
<evidence type="ECO:0000313" key="1">
    <source>
        <dbReference type="EMBL" id="RHN51319.1"/>
    </source>
</evidence>
<proteinExistence type="predicted"/>
<evidence type="ECO:0000313" key="2">
    <source>
        <dbReference type="Proteomes" id="UP000265566"/>
    </source>
</evidence>